<feature type="transmembrane region" description="Helical" evidence="4">
    <location>
        <begin position="150"/>
        <end position="173"/>
    </location>
</feature>
<feature type="transmembrane region" description="Helical" evidence="4">
    <location>
        <begin position="377"/>
        <end position="398"/>
    </location>
</feature>
<dbReference type="Proteomes" id="UP001604002">
    <property type="component" value="Unassembled WGS sequence"/>
</dbReference>
<protein>
    <submittedName>
        <fullName evidence="5">MFS transporter</fullName>
    </submittedName>
</protein>
<evidence type="ECO:0000256" key="3">
    <source>
        <dbReference type="ARBA" id="ARBA00023136"/>
    </source>
</evidence>
<feature type="transmembrane region" description="Helical" evidence="4">
    <location>
        <begin position="113"/>
        <end position="138"/>
    </location>
</feature>
<keyword evidence="2 4" id="KW-1133">Transmembrane helix</keyword>
<organism evidence="5 6">
    <name type="scientific">Xanthobacter oligotrophicus</name>
    <dbReference type="NCBI Taxonomy" id="2607286"/>
    <lineage>
        <taxon>Bacteria</taxon>
        <taxon>Pseudomonadati</taxon>
        <taxon>Pseudomonadota</taxon>
        <taxon>Alphaproteobacteria</taxon>
        <taxon>Hyphomicrobiales</taxon>
        <taxon>Xanthobacteraceae</taxon>
        <taxon>Xanthobacter</taxon>
    </lineage>
</organism>
<dbReference type="EMBL" id="JBAFVH010000012">
    <property type="protein sequence ID" value="MFG1374381.1"/>
    <property type="molecule type" value="Genomic_DNA"/>
</dbReference>
<dbReference type="InterPro" id="IPR011701">
    <property type="entry name" value="MFS"/>
</dbReference>
<sequence length="400" mass="39589">MTAPGGGTASVAAAPGAARGIIVALGVVQILTWGSSYYLLAVLAAPIAGDTGWPLQWVVGSLSLGLLVAGFASPRVGALVGAHGGRPVLMAGCALLSLGLLVIALAPSLTLFALGWCIIGAGMAASLYDAAFATLGHLYGASARRPITSLTLWGGFASTVCWPISAFLAAHLGWRGACLTYAAVQAVVCIPLLAVALPAQGRTSGPRGAGAGRPPVVLRGAELTSFLLLGGIVTLAGVIASTMSVQVLALLNAKGFSLAEAVAAGAVLGPSQVAARAIEQASGGRHHPLWTMTWALGLMAVGLALLAAGFPLIAAALVAYGAGNGLFSIAKGSVPLALLGAERYPVLAGRLARPALLAQALAPLGAAYVLTFAGAGAVLGLLVMLALGAGVLLGLLWLSR</sequence>
<evidence type="ECO:0000313" key="6">
    <source>
        <dbReference type="Proteomes" id="UP001604002"/>
    </source>
</evidence>
<keyword evidence="1 4" id="KW-0812">Transmembrane</keyword>
<feature type="transmembrane region" description="Helical" evidence="4">
    <location>
        <begin position="55"/>
        <end position="76"/>
    </location>
</feature>
<dbReference type="Gene3D" id="1.20.1250.20">
    <property type="entry name" value="MFS general substrate transporter like domains"/>
    <property type="match status" value="1"/>
</dbReference>
<feature type="transmembrane region" description="Helical" evidence="4">
    <location>
        <begin position="88"/>
        <end position="107"/>
    </location>
</feature>
<keyword evidence="3 4" id="KW-0472">Membrane</keyword>
<keyword evidence="6" id="KW-1185">Reference proteome</keyword>
<comment type="caution">
    <text evidence="5">The sequence shown here is derived from an EMBL/GenBank/DDBJ whole genome shotgun (WGS) entry which is preliminary data.</text>
</comment>
<reference evidence="5 6" key="1">
    <citation type="submission" date="2024-02" db="EMBL/GenBank/DDBJ databases">
        <title>Expansion and revision of Xanthobacter and proposal of Roseixanthobacter gen. nov.</title>
        <authorList>
            <person name="Soltysiak M.P.M."/>
            <person name="Jalihal A."/>
            <person name="Ory A."/>
            <person name="Chrisophersen C."/>
            <person name="Lee A.D."/>
            <person name="Boulton J."/>
            <person name="Springer M."/>
        </authorList>
    </citation>
    <scope>NUCLEOTIDE SEQUENCE [LARGE SCALE GENOMIC DNA]</scope>
    <source>
        <strain evidence="5 6">23A</strain>
    </source>
</reference>
<feature type="transmembrane region" description="Helical" evidence="4">
    <location>
        <begin position="179"/>
        <end position="199"/>
    </location>
</feature>
<feature type="transmembrane region" description="Helical" evidence="4">
    <location>
        <begin position="351"/>
        <end position="371"/>
    </location>
</feature>
<evidence type="ECO:0000256" key="4">
    <source>
        <dbReference type="SAM" id="Phobius"/>
    </source>
</evidence>
<accession>A0ABW7A036</accession>
<evidence type="ECO:0000256" key="2">
    <source>
        <dbReference type="ARBA" id="ARBA00022989"/>
    </source>
</evidence>
<dbReference type="SUPFAM" id="SSF103473">
    <property type="entry name" value="MFS general substrate transporter"/>
    <property type="match status" value="1"/>
</dbReference>
<proteinExistence type="predicted"/>
<dbReference type="InterPro" id="IPR036259">
    <property type="entry name" value="MFS_trans_sf"/>
</dbReference>
<dbReference type="RefSeq" id="WP_393994036.1">
    <property type="nucleotide sequence ID" value="NZ_JBAFVH010000012.1"/>
</dbReference>
<name>A0ABW7A036_9HYPH</name>
<feature type="transmembrane region" description="Helical" evidence="4">
    <location>
        <begin position="289"/>
        <end position="313"/>
    </location>
</feature>
<dbReference type="Pfam" id="PF07690">
    <property type="entry name" value="MFS_1"/>
    <property type="match status" value="1"/>
</dbReference>
<evidence type="ECO:0000256" key="1">
    <source>
        <dbReference type="ARBA" id="ARBA00022692"/>
    </source>
</evidence>
<feature type="transmembrane region" description="Helical" evidence="4">
    <location>
        <begin position="21"/>
        <end position="49"/>
    </location>
</feature>
<feature type="transmembrane region" description="Helical" evidence="4">
    <location>
        <begin position="220"/>
        <end position="241"/>
    </location>
</feature>
<evidence type="ECO:0000313" key="5">
    <source>
        <dbReference type="EMBL" id="MFG1374381.1"/>
    </source>
</evidence>
<gene>
    <name evidence="5" type="ORF">V5F32_19560</name>
</gene>